<dbReference type="InterPro" id="IPR027963">
    <property type="entry name" value="MEIOC"/>
</dbReference>
<dbReference type="PANTHER" id="PTHR33861:SF4">
    <property type="entry name" value="MEIOSIS-SPECIFIC COILED-COIL DOMAIN-CONTAINING PROTEIN MEIOC"/>
    <property type="match status" value="1"/>
</dbReference>
<dbReference type="Ensembl" id="ENSGEVT00005022589.1">
    <property type="protein sequence ID" value="ENSGEVP00005021501.1"/>
    <property type="gene ID" value="ENSGEVG00005015300.1"/>
</dbReference>
<dbReference type="GeneTree" id="ENSGT00940000166913"/>
<dbReference type="GO" id="GO:0007141">
    <property type="term" value="P:male meiosis I"/>
    <property type="evidence" value="ECO:0007669"/>
    <property type="project" value="TreeGrafter"/>
</dbReference>
<dbReference type="PANTHER" id="PTHR33861">
    <property type="entry name" value="PROTEIN CBG18333"/>
    <property type="match status" value="1"/>
</dbReference>
<evidence type="ECO:0000313" key="2">
    <source>
        <dbReference type="Ensembl" id="ENSGEVP00005021501.1"/>
    </source>
</evidence>
<proteinExistence type="predicted"/>
<dbReference type="AlphaFoldDB" id="A0A8C4Y856"/>
<feature type="region of interest" description="Disordered" evidence="1">
    <location>
        <begin position="89"/>
        <end position="129"/>
    </location>
</feature>
<dbReference type="Proteomes" id="UP000694390">
    <property type="component" value="Unassembled WGS sequence"/>
</dbReference>
<sequence>MERLHGTPVHENIPKTLERHLEAIHVTQARRKDEIHNAANPQRQGASCYNNEKDVLALVAAIKGLAVSIRKARTALWCALQMTTKNLLKHGSETEGGLKGNSTQEKNSADPEDQGSKKEKHEKPMQISE</sequence>
<accession>A0A8C4Y856</accession>
<dbReference type="GO" id="GO:0048255">
    <property type="term" value="P:mRNA stabilization"/>
    <property type="evidence" value="ECO:0007669"/>
    <property type="project" value="TreeGrafter"/>
</dbReference>
<dbReference type="GO" id="GO:0007144">
    <property type="term" value="P:female meiosis I"/>
    <property type="evidence" value="ECO:0007669"/>
    <property type="project" value="TreeGrafter"/>
</dbReference>
<dbReference type="GO" id="GO:0005634">
    <property type="term" value="C:nucleus"/>
    <property type="evidence" value="ECO:0007669"/>
    <property type="project" value="TreeGrafter"/>
</dbReference>
<evidence type="ECO:0008006" key="4">
    <source>
        <dbReference type="Google" id="ProtNLM"/>
    </source>
</evidence>
<name>A0A8C4Y856_9SAUR</name>
<evidence type="ECO:0000313" key="3">
    <source>
        <dbReference type="Proteomes" id="UP000694390"/>
    </source>
</evidence>
<evidence type="ECO:0000256" key="1">
    <source>
        <dbReference type="SAM" id="MobiDB-lite"/>
    </source>
</evidence>
<dbReference type="OrthoDB" id="5978002at2759"/>
<keyword evidence="3" id="KW-1185">Reference proteome</keyword>
<dbReference type="Pfam" id="PF15189">
    <property type="entry name" value="MEIOC"/>
    <property type="match status" value="1"/>
</dbReference>
<protein>
    <recommendedName>
        <fullName evidence="4">MEIOC protein</fullName>
    </recommendedName>
</protein>
<reference evidence="2" key="1">
    <citation type="submission" date="2025-08" db="UniProtKB">
        <authorList>
            <consortium name="Ensembl"/>
        </authorList>
    </citation>
    <scope>IDENTIFICATION</scope>
</reference>
<feature type="compositionally biased region" description="Basic and acidic residues" evidence="1">
    <location>
        <begin position="114"/>
        <end position="129"/>
    </location>
</feature>
<dbReference type="GO" id="GO:0005737">
    <property type="term" value="C:cytoplasm"/>
    <property type="evidence" value="ECO:0007669"/>
    <property type="project" value="TreeGrafter"/>
</dbReference>
<organism evidence="2 3">
    <name type="scientific">Gopherus evgoodei</name>
    <name type="common">Goodes thornscrub tortoise</name>
    <dbReference type="NCBI Taxonomy" id="1825980"/>
    <lineage>
        <taxon>Eukaryota</taxon>
        <taxon>Metazoa</taxon>
        <taxon>Chordata</taxon>
        <taxon>Craniata</taxon>
        <taxon>Vertebrata</taxon>
        <taxon>Euteleostomi</taxon>
        <taxon>Archelosauria</taxon>
        <taxon>Testudinata</taxon>
        <taxon>Testudines</taxon>
        <taxon>Cryptodira</taxon>
        <taxon>Durocryptodira</taxon>
        <taxon>Testudinoidea</taxon>
        <taxon>Testudinidae</taxon>
        <taxon>Gopherus</taxon>
    </lineage>
</organism>
<reference evidence="2" key="2">
    <citation type="submission" date="2025-09" db="UniProtKB">
        <authorList>
            <consortium name="Ensembl"/>
        </authorList>
    </citation>
    <scope>IDENTIFICATION</scope>
</reference>